<name>A0A843W2A9_COLES</name>
<gene>
    <name evidence="1" type="ORF">Taro_030100</name>
</gene>
<evidence type="ECO:0000313" key="1">
    <source>
        <dbReference type="EMBL" id="MQL97409.1"/>
    </source>
</evidence>
<accession>A0A843W2A9</accession>
<sequence length="215" mass="24299">MEEPGRQGGSFWGEHLAGNNKGRSSVFTVGAKTGSLVGVLALSPLFTSYASEQGFEQEGKREREERWEGGAGVTVVRGWKVWRQHWQLVENGPPAGEGGGHGNYTRCRLRRFGERGRGGAIRVCRFRRLKATQERGGERWRSWRTSEARIALHSKAANKRRREEERRPAAGDVHRSRSADGFECLCSGFFGHEVEFSLFFSVFFHTVVCVVRWRG</sequence>
<protein>
    <submittedName>
        <fullName evidence="1">Uncharacterized protein</fullName>
    </submittedName>
</protein>
<dbReference type="AlphaFoldDB" id="A0A843W2A9"/>
<reference evidence="1" key="1">
    <citation type="submission" date="2017-07" db="EMBL/GenBank/DDBJ databases">
        <title>Taro Niue Genome Assembly and Annotation.</title>
        <authorList>
            <person name="Atibalentja N."/>
            <person name="Keating K."/>
            <person name="Fields C.J."/>
        </authorList>
    </citation>
    <scope>NUCLEOTIDE SEQUENCE</scope>
    <source>
        <strain evidence="1">Niue_2</strain>
        <tissue evidence="1">Leaf</tissue>
    </source>
</reference>
<dbReference type="EMBL" id="NMUH01002044">
    <property type="protein sequence ID" value="MQL97409.1"/>
    <property type="molecule type" value="Genomic_DNA"/>
</dbReference>
<comment type="caution">
    <text evidence="1">The sequence shown here is derived from an EMBL/GenBank/DDBJ whole genome shotgun (WGS) entry which is preliminary data.</text>
</comment>
<keyword evidence="2" id="KW-1185">Reference proteome</keyword>
<evidence type="ECO:0000313" key="2">
    <source>
        <dbReference type="Proteomes" id="UP000652761"/>
    </source>
</evidence>
<dbReference type="Proteomes" id="UP000652761">
    <property type="component" value="Unassembled WGS sequence"/>
</dbReference>
<organism evidence="1 2">
    <name type="scientific">Colocasia esculenta</name>
    <name type="common">Wild taro</name>
    <name type="synonym">Arum esculentum</name>
    <dbReference type="NCBI Taxonomy" id="4460"/>
    <lineage>
        <taxon>Eukaryota</taxon>
        <taxon>Viridiplantae</taxon>
        <taxon>Streptophyta</taxon>
        <taxon>Embryophyta</taxon>
        <taxon>Tracheophyta</taxon>
        <taxon>Spermatophyta</taxon>
        <taxon>Magnoliopsida</taxon>
        <taxon>Liliopsida</taxon>
        <taxon>Araceae</taxon>
        <taxon>Aroideae</taxon>
        <taxon>Colocasieae</taxon>
        <taxon>Colocasia</taxon>
    </lineage>
</organism>
<proteinExistence type="predicted"/>